<proteinExistence type="predicted"/>
<evidence type="ECO:0000313" key="1">
    <source>
        <dbReference type="EMBL" id="KAG2313763.1"/>
    </source>
</evidence>
<dbReference type="EMBL" id="JAAMPC010000005">
    <property type="protein sequence ID" value="KAG2313763.1"/>
    <property type="molecule type" value="Genomic_DNA"/>
</dbReference>
<accession>A0A8X8AWU4</accession>
<reference evidence="1 2" key="1">
    <citation type="submission" date="2020-02" db="EMBL/GenBank/DDBJ databases">
        <authorList>
            <person name="Ma Q."/>
            <person name="Huang Y."/>
            <person name="Song X."/>
            <person name="Pei D."/>
        </authorList>
    </citation>
    <scope>NUCLEOTIDE SEQUENCE [LARGE SCALE GENOMIC DNA]</scope>
    <source>
        <strain evidence="1">Sxm20200214</strain>
        <tissue evidence="1">Leaf</tissue>
    </source>
</reference>
<gene>
    <name evidence="1" type="ORF">Bca52824_025320</name>
</gene>
<dbReference type="Proteomes" id="UP000886595">
    <property type="component" value="Unassembled WGS sequence"/>
</dbReference>
<comment type="caution">
    <text evidence="1">The sequence shown here is derived from an EMBL/GenBank/DDBJ whole genome shotgun (WGS) entry which is preliminary data.</text>
</comment>
<name>A0A8X8AWU4_BRACI</name>
<dbReference type="AlphaFoldDB" id="A0A8X8AWU4"/>
<keyword evidence="2" id="KW-1185">Reference proteome</keyword>
<sequence length="80" mass="9045">MKSENKYLRNTWHNSIGYAYADRVFLGRIKRNRVCQFVSGFSFSSSSSSALARVYESLTLESLSSLTFIQLLLSISPARS</sequence>
<organism evidence="1 2">
    <name type="scientific">Brassica carinata</name>
    <name type="common">Ethiopian mustard</name>
    <name type="synonym">Abyssinian cabbage</name>
    <dbReference type="NCBI Taxonomy" id="52824"/>
    <lineage>
        <taxon>Eukaryota</taxon>
        <taxon>Viridiplantae</taxon>
        <taxon>Streptophyta</taxon>
        <taxon>Embryophyta</taxon>
        <taxon>Tracheophyta</taxon>
        <taxon>Spermatophyta</taxon>
        <taxon>Magnoliopsida</taxon>
        <taxon>eudicotyledons</taxon>
        <taxon>Gunneridae</taxon>
        <taxon>Pentapetalae</taxon>
        <taxon>rosids</taxon>
        <taxon>malvids</taxon>
        <taxon>Brassicales</taxon>
        <taxon>Brassicaceae</taxon>
        <taxon>Brassiceae</taxon>
        <taxon>Brassica</taxon>
    </lineage>
</organism>
<evidence type="ECO:0000313" key="2">
    <source>
        <dbReference type="Proteomes" id="UP000886595"/>
    </source>
</evidence>
<protein>
    <submittedName>
        <fullName evidence="1">Uncharacterized protein</fullName>
    </submittedName>
</protein>